<evidence type="ECO:0000256" key="2">
    <source>
        <dbReference type="ARBA" id="ARBA00012534"/>
    </source>
</evidence>
<evidence type="ECO:0000313" key="10">
    <source>
        <dbReference type="EMBL" id="SDY93003.1"/>
    </source>
</evidence>
<dbReference type="Proteomes" id="UP000199286">
    <property type="component" value="Unassembled WGS sequence"/>
</dbReference>
<dbReference type="SUPFAM" id="SSF52738">
    <property type="entry name" value="Methylesterase CheB, C-terminal domain"/>
    <property type="match status" value="1"/>
</dbReference>
<dbReference type="STRING" id="321339.SAMN05444340_1345"/>
<organism evidence="10 11">
    <name type="scientific">Citreimonas salinaria</name>
    <dbReference type="NCBI Taxonomy" id="321339"/>
    <lineage>
        <taxon>Bacteria</taxon>
        <taxon>Pseudomonadati</taxon>
        <taxon>Pseudomonadota</taxon>
        <taxon>Alphaproteobacteria</taxon>
        <taxon>Rhodobacterales</taxon>
        <taxon>Roseobacteraceae</taxon>
        <taxon>Citreimonas</taxon>
    </lineage>
</organism>
<dbReference type="GO" id="GO:0032259">
    <property type="term" value="P:methylation"/>
    <property type="evidence" value="ECO:0007669"/>
    <property type="project" value="UniProtKB-KW"/>
</dbReference>
<keyword evidence="5" id="KW-0949">S-adenosyl-L-methionine</keyword>
<dbReference type="GO" id="GO:0006935">
    <property type="term" value="P:chemotaxis"/>
    <property type="evidence" value="ECO:0007669"/>
    <property type="project" value="InterPro"/>
</dbReference>
<dbReference type="InterPro" id="IPR036804">
    <property type="entry name" value="CheR_N_sf"/>
</dbReference>
<keyword evidence="11" id="KW-1185">Reference proteome</keyword>
<feature type="region of interest" description="Disordered" evidence="7">
    <location>
        <begin position="1"/>
        <end position="37"/>
    </location>
</feature>
<dbReference type="OrthoDB" id="9816309at2"/>
<dbReference type="EC" id="2.1.1.80" evidence="2"/>
<evidence type="ECO:0000256" key="6">
    <source>
        <dbReference type="PROSITE-ProRule" id="PRU00050"/>
    </source>
</evidence>
<dbReference type="PANTHER" id="PTHR24422:SF27">
    <property type="entry name" value="PROTEIN-GLUTAMATE O-METHYLTRANSFERASE"/>
    <property type="match status" value="1"/>
</dbReference>
<keyword evidence="3" id="KW-0489">Methyltransferase</keyword>
<name>A0A1H3NWC7_9RHOB</name>
<evidence type="ECO:0000256" key="5">
    <source>
        <dbReference type="ARBA" id="ARBA00022691"/>
    </source>
</evidence>
<dbReference type="InterPro" id="IPR029063">
    <property type="entry name" value="SAM-dependent_MTases_sf"/>
</dbReference>
<evidence type="ECO:0000256" key="1">
    <source>
        <dbReference type="ARBA" id="ARBA00001541"/>
    </source>
</evidence>
<dbReference type="Gene3D" id="3.40.50.150">
    <property type="entry name" value="Vaccinia Virus protein VP39"/>
    <property type="match status" value="1"/>
</dbReference>
<dbReference type="CDD" id="cd16434">
    <property type="entry name" value="CheB-CheR_fusion"/>
    <property type="match status" value="1"/>
</dbReference>
<dbReference type="GO" id="GO:0005737">
    <property type="term" value="C:cytoplasm"/>
    <property type="evidence" value="ECO:0007669"/>
    <property type="project" value="InterPro"/>
</dbReference>
<dbReference type="Pfam" id="PF01739">
    <property type="entry name" value="CheR"/>
    <property type="match status" value="1"/>
</dbReference>
<dbReference type="SUPFAM" id="SSF53335">
    <property type="entry name" value="S-adenosyl-L-methionine-dependent methyltransferases"/>
    <property type="match status" value="1"/>
</dbReference>
<dbReference type="AlphaFoldDB" id="A0A1H3NWC7"/>
<evidence type="ECO:0000256" key="7">
    <source>
        <dbReference type="SAM" id="MobiDB-lite"/>
    </source>
</evidence>
<dbReference type="InterPro" id="IPR022641">
    <property type="entry name" value="CheR_N"/>
</dbReference>
<dbReference type="InterPro" id="IPR000780">
    <property type="entry name" value="CheR_MeTrfase"/>
</dbReference>
<feature type="compositionally biased region" description="Basic and acidic residues" evidence="7">
    <location>
        <begin position="1"/>
        <end position="10"/>
    </location>
</feature>
<dbReference type="SMART" id="SM00138">
    <property type="entry name" value="MeTrc"/>
    <property type="match status" value="1"/>
</dbReference>
<dbReference type="GO" id="GO:0008984">
    <property type="term" value="F:protein-glutamate methylesterase activity"/>
    <property type="evidence" value="ECO:0007669"/>
    <property type="project" value="InterPro"/>
</dbReference>
<accession>A0A1H3NWC7</accession>
<protein>
    <recommendedName>
        <fullName evidence="2">protein-glutamate O-methyltransferase</fullName>
        <ecNumber evidence="2">2.1.1.80</ecNumber>
    </recommendedName>
</protein>
<feature type="domain" description="CheR-type methyltransferase" evidence="9">
    <location>
        <begin position="236"/>
        <end position="414"/>
    </location>
</feature>
<dbReference type="EMBL" id="FNPF01000034">
    <property type="protein sequence ID" value="SDY93003.1"/>
    <property type="molecule type" value="Genomic_DNA"/>
</dbReference>
<dbReference type="PROSITE" id="PS50122">
    <property type="entry name" value="CHEB"/>
    <property type="match status" value="1"/>
</dbReference>
<dbReference type="Pfam" id="PF01339">
    <property type="entry name" value="CheB_methylest"/>
    <property type="match status" value="1"/>
</dbReference>
<dbReference type="SUPFAM" id="SSF47757">
    <property type="entry name" value="Chemotaxis receptor methyltransferase CheR, N-terminal domain"/>
    <property type="match status" value="1"/>
</dbReference>
<comment type="catalytic activity">
    <reaction evidence="1">
        <text>L-glutamyl-[protein] + S-adenosyl-L-methionine = [protein]-L-glutamate 5-O-methyl ester + S-adenosyl-L-homocysteine</text>
        <dbReference type="Rhea" id="RHEA:24452"/>
        <dbReference type="Rhea" id="RHEA-COMP:10208"/>
        <dbReference type="Rhea" id="RHEA-COMP:10311"/>
        <dbReference type="ChEBI" id="CHEBI:29973"/>
        <dbReference type="ChEBI" id="CHEBI:57856"/>
        <dbReference type="ChEBI" id="CHEBI:59789"/>
        <dbReference type="ChEBI" id="CHEBI:82795"/>
        <dbReference type="EC" id="2.1.1.80"/>
    </reaction>
</comment>
<dbReference type="InterPro" id="IPR000673">
    <property type="entry name" value="Sig_transdc_resp-reg_Me-estase"/>
</dbReference>
<evidence type="ECO:0000259" key="9">
    <source>
        <dbReference type="PROSITE" id="PS50123"/>
    </source>
</evidence>
<dbReference type="PANTHER" id="PTHR24422">
    <property type="entry name" value="CHEMOTAXIS PROTEIN METHYLTRANSFERASE"/>
    <property type="match status" value="1"/>
</dbReference>
<dbReference type="Gene3D" id="3.40.50.180">
    <property type="entry name" value="Methylesterase CheB, C-terminal domain"/>
    <property type="match status" value="1"/>
</dbReference>
<dbReference type="Gene3D" id="1.10.155.10">
    <property type="entry name" value="Chemotaxis receptor methyltransferase CheR, N-terminal domain"/>
    <property type="match status" value="1"/>
</dbReference>
<gene>
    <name evidence="10" type="ORF">SAMN05444340_1345</name>
</gene>
<evidence type="ECO:0000313" key="11">
    <source>
        <dbReference type="Proteomes" id="UP000199286"/>
    </source>
</evidence>
<dbReference type="GO" id="GO:0008983">
    <property type="term" value="F:protein-glutamate O-methyltransferase activity"/>
    <property type="evidence" value="ECO:0007669"/>
    <property type="project" value="UniProtKB-EC"/>
</dbReference>
<proteinExistence type="predicted"/>
<dbReference type="GO" id="GO:0000156">
    <property type="term" value="F:phosphorelay response regulator activity"/>
    <property type="evidence" value="ECO:0007669"/>
    <property type="project" value="InterPro"/>
</dbReference>
<evidence type="ECO:0000256" key="3">
    <source>
        <dbReference type="ARBA" id="ARBA00022603"/>
    </source>
</evidence>
<dbReference type="InterPro" id="IPR050903">
    <property type="entry name" value="Bact_Chemotaxis_MeTrfase"/>
</dbReference>
<dbReference type="InterPro" id="IPR022642">
    <property type="entry name" value="CheR_C"/>
</dbReference>
<dbReference type="PRINTS" id="PR00996">
    <property type="entry name" value="CHERMTFRASE"/>
</dbReference>
<reference evidence="10 11" key="1">
    <citation type="submission" date="2016-10" db="EMBL/GenBank/DDBJ databases">
        <authorList>
            <person name="de Groot N.N."/>
        </authorList>
    </citation>
    <scope>NUCLEOTIDE SEQUENCE [LARGE SCALE GENOMIC DNA]</scope>
    <source>
        <strain evidence="10 11">DSM 26880</strain>
    </source>
</reference>
<feature type="domain" description="CheB-type methylesterase" evidence="8">
    <location>
        <begin position="40"/>
        <end position="229"/>
    </location>
</feature>
<evidence type="ECO:0000256" key="4">
    <source>
        <dbReference type="ARBA" id="ARBA00022679"/>
    </source>
</evidence>
<comment type="caution">
    <text evidence="6">Lacks conserved residue(s) required for the propagation of feature annotation.</text>
</comment>
<sequence length="454" mass="48832">MADRSQDGSKRAVGMAKPKPAVSAEHDQALGPSASGGAPKIDATSVVGIGASAGGIEALSRFFDVMPADTCCAFVVVLHLDPNRESDLARILAAHTAMPVVQVEDRMRLAANHVYVIAPASDLKVSGGALHVTQPTEPRGQRHPVDVLFSSLAEDQRERAIAVVLSGTGCNGTEGLRDIRAEGGMSVVQSPESAEFDGMPRSAIIADLADHVLPPEEMPEVLRAFIGHGYVAAPTEIQDTSSDEKATLGQVLDILRARGGHDFRRYRRATLQRRVNRRLGLKNIATLEDYLDHLRSNPDEVSTLAGDLMISVTGFFRDAEAWRALAELVVAPIVTERASGASIRVWTPACSTGEEAYSIAMLVTEIAERAGKYFDLKVFATDAQEDNLRKARAGIYPAAALSDFPEQRLARFLTSSTVRTRSARSCATLSCSLRTICCAIRPSRVSTWFHVATS</sequence>
<dbReference type="Pfam" id="PF03705">
    <property type="entry name" value="CheR_N"/>
    <property type="match status" value="1"/>
</dbReference>
<keyword evidence="4" id="KW-0808">Transferase</keyword>
<evidence type="ECO:0000259" key="8">
    <source>
        <dbReference type="PROSITE" id="PS50122"/>
    </source>
</evidence>
<dbReference type="InterPro" id="IPR035909">
    <property type="entry name" value="CheB_C"/>
</dbReference>
<dbReference type="PROSITE" id="PS50123">
    <property type="entry name" value="CHER"/>
    <property type="match status" value="1"/>
</dbReference>